<reference evidence="9" key="1">
    <citation type="journal article" date="2020" name="Stud. Mycol.">
        <title>101 Dothideomycetes genomes: a test case for predicting lifestyles and emergence of pathogens.</title>
        <authorList>
            <person name="Haridas S."/>
            <person name="Albert R."/>
            <person name="Binder M."/>
            <person name="Bloem J."/>
            <person name="Labutti K."/>
            <person name="Salamov A."/>
            <person name="Andreopoulos B."/>
            <person name="Baker S."/>
            <person name="Barry K."/>
            <person name="Bills G."/>
            <person name="Bluhm B."/>
            <person name="Cannon C."/>
            <person name="Castanera R."/>
            <person name="Culley D."/>
            <person name="Daum C."/>
            <person name="Ezra D."/>
            <person name="Gonzalez J."/>
            <person name="Henrissat B."/>
            <person name="Kuo A."/>
            <person name="Liang C."/>
            <person name="Lipzen A."/>
            <person name="Lutzoni F."/>
            <person name="Magnuson J."/>
            <person name="Mondo S."/>
            <person name="Nolan M."/>
            <person name="Ohm R."/>
            <person name="Pangilinan J."/>
            <person name="Park H.-J."/>
            <person name="Ramirez L."/>
            <person name="Alfaro M."/>
            <person name="Sun H."/>
            <person name="Tritt A."/>
            <person name="Yoshinaga Y."/>
            <person name="Zwiers L.-H."/>
            <person name="Turgeon B."/>
            <person name="Goodwin S."/>
            <person name="Spatafora J."/>
            <person name="Crous P."/>
            <person name="Grigoriev I."/>
        </authorList>
    </citation>
    <scope>NUCLEOTIDE SEQUENCE</scope>
    <source>
        <strain evidence="9">Tuck. ex Michener</strain>
    </source>
</reference>
<feature type="compositionally biased region" description="Basic and acidic residues" evidence="6">
    <location>
        <begin position="378"/>
        <end position="388"/>
    </location>
</feature>
<dbReference type="Pfam" id="PF01494">
    <property type="entry name" value="FAD_binding_3"/>
    <property type="match status" value="1"/>
</dbReference>
<dbReference type="AlphaFoldDB" id="A0A6A6HHB7"/>
<keyword evidence="7" id="KW-0472">Membrane</keyword>
<dbReference type="SUPFAM" id="SSF54373">
    <property type="entry name" value="FAD-linked reductases, C-terminal domain"/>
    <property type="match status" value="1"/>
</dbReference>
<dbReference type="Gene3D" id="3.50.50.60">
    <property type="entry name" value="FAD/NAD(P)-binding domain"/>
    <property type="match status" value="1"/>
</dbReference>
<dbReference type="GO" id="GO:0071949">
    <property type="term" value="F:FAD binding"/>
    <property type="evidence" value="ECO:0007669"/>
    <property type="project" value="InterPro"/>
</dbReference>
<evidence type="ECO:0000256" key="7">
    <source>
        <dbReference type="SAM" id="Phobius"/>
    </source>
</evidence>
<gene>
    <name evidence="9" type="ORF">EV356DRAFT_481045</name>
</gene>
<keyword evidence="4" id="KW-0560">Oxidoreductase</keyword>
<evidence type="ECO:0000256" key="6">
    <source>
        <dbReference type="SAM" id="MobiDB-lite"/>
    </source>
</evidence>
<dbReference type="PRINTS" id="PR00420">
    <property type="entry name" value="RNGMNOXGNASE"/>
</dbReference>
<dbReference type="SUPFAM" id="SSF51905">
    <property type="entry name" value="FAD/NAD(P)-binding domain"/>
    <property type="match status" value="1"/>
</dbReference>
<evidence type="ECO:0000256" key="4">
    <source>
        <dbReference type="ARBA" id="ARBA00023002"/>
    </source>
</evidence>
<sequence length="425" mass="47784">MKERLEVIIIGAGIGGLAAAVGLSTKGHKVIIYERDPEVSEIGAGIQITPNFTRILRRWGLGKRLHERGVNTLSSRHRRWEDGKILSEYALNANDQMEKKYGDPYYHIHRADLQAILLEKANELGVTCRTSAHVVDYVHQGGKERVVFTDGTSSTADLIVAADGNRSILAKHVLGHDVPSSSVGDSAYRGLIPREQMQDPLLKDLDLEYNQDVWLGPHSHTVTYYVRGGEMFNFIVALPDEPGEESWKAPGDINKLRKHFENWDPRIRAIASKIDQSYIWKLRDRPALERWVHPHGSLVLLGDAAHPMLPYVAQGASSAVEDAAVLAECLDYAKAGTRDVQSVLQAYEKIRKPRALHMKNAARSNRAQFHMPDGPDQQARDKTMKDESISDRSINMFKDKERAQFLYGHDVVNEVHEYFQATAKL</sequence>
<keyword evidence="7" id="KW-1133">Transmembrane helix</keyword>
<evidence type="ECO:0000256" key="1">
    <source>
        <dbReference type="ARBA" id="ARBA00007992"/>
    </source>
</evidence>
<dbReference type="PANTHER" id="PTHR13789:SF147">
    <property type="entry name" value="PUTATIVE (AFU_ORTHOLOGUE AFUA_2G01950)-RELATED"/>
    <property type="match status" value="1"/>
</dbReference>
<feature type="transmembrane region" description="Helical" evidence="7">
    <location>
        <begin position="7"/>
        <end position="25"/>
    </location>
</feature>
<dbReference type="FunFam" id="3.50.50.60:FF:000115">
    <property type="entry name" value="Salicylate hydroxylase, putative"/>
    <property type="match status" value="1"/>
</dbReference>
<evidence type="ECO:0000259" key="8">
    <source>
        <dbReference type="Pfam" id="PF01494"/>
    </source>
</evidence>
<dbReference type="OrthoDB" id="16820at2759"/>
<keyword evidence="10" id="KW-1185">Reference proteome</keyword>
<dbReference type="EMBL" id="ML991781">
    <property type="protein sequence ID" value="KAF2237209.1"/>
    <property type="molecule type" value="Genomic_DNA"/>
</dbReference>
<evidence type="ECO:0000313" key="9">
    <source>
        <dbReference type="EMBL" id="KAF2237209.1"/>
    </source>
</evidence>
<proteinExistence type="inferred from homology"/>
<organism evidence="9 10">
    <name type="scientific">Viridothelium virens</name>
    <name type="common">Speckled blister lichen</name>
    <name type="synonym">Trypethelium virens</name>
    <dbReference type="NCBI Taxonomy" id="1048519"/>
    <lineage>
        <taxon>Eukaryota</taxon>
        <taxon>Fungi</taxon>
        <taxon>Dikarya</taxon>
        <taxon>Ascomycota</taxon>
        <taxon>Pezizomycotina</taxon>
        <taxon>Dothideomycetes</taxon>
        <taxon>Dothideomycetes incertae sedis</taxon>
        <taxon>Trypetheliales</taxon>
        <taxon>Trypetheliaceae</taxon>
        <taxon>Viridothelium</taxon>
    </lineage>
</organism>
<accession>A0A6A6HHB7</accession>
<name>A0A6A6HHB7_VIRVR</name>
<keyword evidence="3" id="KW-0274">FAD</keyword>
<evidence type="ECO:0000256" key="5">
    <source>
        <dbReference type="ARBA" id="ARBA00023033"/>
    </source>
</evidence>
<dbReference type="InterPro" id="IPR036188">
    <property type="entry name" value="FAD/NAD-bd_sf"/>
</dbReference>
<protein>
    <submittedName>
        <fullName evidence="9">FAD/NAD(P)-binding domain-containing protein</fullName>
    </submittedName>
</protein>
<evidence type="ECO:0000256" key="2">
    <source>
        <dbReference type="ARBA" id="ARBA00022630"/>
    </source>
</evidence>
<dbReference type="Proteomes" id="UP000800092">
    <property type="component" value="Unassembled WGS sequence"/>
</dbReference>
<dbReference type="GO" id="GO:0004497">
    <property type="term" value="F:monooxygenase activity"/>
    <property type="evidence" value="ECO:0007669"/>
    <property type="project" value="UniProtKB-KW"/>
</dbReference>
<evidence type="ECO:0000256" key="3">
    <source>
        <dbReference type="ARBA" id="ARBA00022827"/>
    </source>
</evidence>
<comment type="similarity">
    <text evidence="1">Belongs to the paxM FAD-dependent monooxygenase family.</text>
</comment>
<keyword evidence="2" id="KW-0285">Flavoprotein</keyword>
<dbReference type="InterPro" id="IPR050493">
    <property type="entry name" value="FAD-dep_Monooxygenase_BioMet"/>
</dbReference>
<dbReference type="InterPro" id="IPR002938">
    <property type="entry name" value="FAD-bd"/>
</dbReference>
<evidence type="ECO:0000313" key="10">
    <source>
        <dbReference type="Proteomes" id="UP000800092"/>
    </source>
</evidence>
<feature type="domain" description="FAD-binding" evidence="8">
    <location>
        <begin position="5"/>
        <end position="358"/>
    </location>
</feature>
<feature type="region of interest" description="Disordered" evidence="6">
    <location>
        <begin position="363"/>
        <end position="388"/>
    </location>
</feature>
<dbReference type="PANTHER" id="PTHR13789">
    <property type="entry name" value="MONOOXYGENASE"/>
    <property type="match status" value="1"/>
</dbReference>
<keyword evidence="5" id="KW-0503">Monooxygenase</keyword>
<keyword evidence="7" id="KW-0812">Transmembrane</keyword>